<dbReference type="Gene3D" id="3.40.630.30">
    <property type="match status" value="1"/>
</dbReference>
<organism evidence="4 5">
    <name type="scientific">Paenibacillus konkukensis</name>
    <dbReference type="NCBI Taxonomy" id="2020716"/>
    <lineage>
        <taxon>Bacteria</taxon>
        <taxon>Bacillati</taxon>
        <taxon>Bacillota</taxon>
        <taxon>Bacilli</taxon>
        <taxon>Bacillales</taxon>
        <taxon>Paenibacillaceae</taxon>
        <taxon>Paenibacillus</taxon>
    </lineage>
</organism>
<name>A0ABY4RJK8_9BACL</name>
<gene>
    <name evidence="4" type="ORF">SK3146_01769</name>
</gene>
<evidence type="ECO:0000313" key="5">
    <source>
        <dbReference type="Proteomes" id="UP001057134"/>
    </source>
</evidence>
<evidence type="ECO:0000313" key="4">
    <source>
        <dbReference type="EMBL" id="UQZ82611.1"/>
    </source>
</evidence>
<keyword evidence="5" id="KW-1185">Reference proteome</keyword>
<dbReference type="CDD" id="cd04301">
    <property type="entry name" value="NAT_SF"/>
    <property type="match status" value="1"/>
</dbReference>
<reference evidence="4" key="2">
    <citation type="journal article" date="2021" name="J Anim Sci Technol">
        <title>Complete genome sequence of Paenibacillus konkukensis sp. nov. SK3146 as a potential probiotic strain.</title>
        <authorList>
            <person name="Jung H.I."/>
            <person name="Park S."/>
            <person name="Niu K.M."/>
            <person name="Lee S.W."/>
            <person name="Kothari D."/>
            <person name="Yi K.J."/>
            <person name="Kim S.K."/>
        </authorList>
    </citation>
    <scope>NUCLEOTIDE SEQUENCE</scope>
    <source>
        <strain evidence="4">SK3146</strain>
    </source>
</reference>
<dbReference type="EMBL" id="CP027059">
    <property type="protein sequence ID" value="UQZ82611.1"/>
    <property type="molecule type" value="Genomic_DNA"/>
</dbReference>
<proteinExistence type="predicted"/>
<dbReference type="InterPro" id="IPR000182">
    <property type="entry name" value="GNAT_dom"/>
</dbReference>
<feature type="domain" description="N-acetyltransferase" evidence="3">
    <location>
        <begin position="1"/>
        <end position="169"/>
    </location>
</feature>
<keyword evidence="1" id="KW-0808">Transferase</keyword>
<dbReference type="PANTHER" id="PTHR43420:SF47">
    <property type="entry name" value="N-ACETYLTRANSFERASE DOMAIN-CONTAINING PROTEIN"/>
    <property type="match status" value="1"/>
</dbReference>
<dbReference type="PANTHER" id="PTHR43420">
    <property type="entry name" value="ACETYLTRANSFERASE"/>
    <property type="match status" value="1"/>
</dbReference>
<dbReference type="Pfam" id="PF00583">
    <property type="entry name" value="Acetyltransf_1"/>
    <property type="match status" value="1"/>
</dbReference>
<dbReference type="InterPro" id="IPR050680">
    <property type="entry name" value="YpeA/RimI_acetyltransf"/>
</dbReference>
<reference evidence="4" key="1">
    <citation type="submission" date="2018-02" db="EMBL/GenBank/DDBJ databases">
        <authorList>
            <person name="Kim S.-K."/>
            <person name="Jung H.-I."/>
            <person name="Lee S.-W."/>
        </authorList>
    </citation>
    <scope>NUCLEOTIDE SEQUENCE</scope>
    <source>
        <strain evidence="4">SK3146</strain>
    </source>
</reference>
<dbReference type="SUPFAM" id="SSF55729">
    <property type="entry name" value="Acyl-CoA N-acyltransferases (Nat)"/>
    <property type="match status" value="1"/>
</dbReference>
<evidence type="ECO:0000259" key="3">
    <source>
        <dbReference type="PROSITE" id="PS51186"/>
    </source>
</evidence>
<dbReference type="PROSITE" id="PS51186">
    <property type="entry name" value="GNAT"/>
    <property type="match status" value="1"/>
</dbReference>
<dbReference type="InterPro" id="IPR016181">
    <property type="entry name" value="Acyl_CoA_acyltransferase"/>
</dbReference>
<keyword evidence="2" id="KW-0012">Acyltransferase</keyword>
<dbReference type="Proteomes" id="UP001057134">
    <property type="component" value="Chromosome"/>
</dbReference>
<protein>
    <submittedName>
        <fullName evidence="4">Acetyltransferase</fullName>
    </submittedName>
</protein>
<evidence type="ECO:0000256" key="2">
    <source>
        <dbReference type="ARBA" id="ARBA00023315"/>
    </source>
</evidence>
<accession>A0ABY4RJK8</accession>
<dbReference type="RefSeq" id="WP_249864729.1">
    <property type="nucleotide sequence ID" value="NZ_CP027059.1"/>
</dbReference>
<evidence type="ECO:0000256" key="1">
    <source>
        <dbReference type="ARBA" id="ARBA00022679"/>
    </source>
</evidence>
<sequence length="173" mass="19806">MNIVKAGLEDLEAISGLYEEVTRHMRENGIDQWDQYYPTKPVFHNDLRNGHLYGIRHEGQWIGAVAVNDEQSTEYEGLPWQDRSGHPMVIHRLAVHPAYQGRGIGKKLLQFAEAAALTQPYTSIRLGAYSANPAAIGMYEKFGYTSVGEVRYPFRKHPYRCFEKIIPTELRLN</sequence>